<dbReference type="EMBL" id="JOWA01000087">
    <property type="protein sequence ID" value="KEZ44682.1"/>
    <property type="molecule type" value="Genomic_DNA"/>
</dbReference>
<dbReference type="AlphaFoldDB" id="A0A084GBH0"/>
<evidence type="ECO:0000313" key="3">
    <source>
        <dbReference type="EMBL" id="KEZ44682.1"/>
    </source>
</evidence>
<dbReference type="Pfam" id="PF00106">
    <property type="entry name" value="adh_short"/>
    <property type="match status" value="1"/>
</dbReference>
<dbReference type="InterPro" id="IPR036291">
    <property type="entry name" value="NAD(P)-bd_dom_sf"/>
</dbReference>
<comment type="similarity">
    <text evidence="1">Belongs to the short-chain dehydrogenases/reductases (SDR) family.</text>
</comment>
<sequence>MAQSVKGKTAIVTGSGSGINLSFATLLLDKECNVVFADLALRPEAKEVINSYSAPAAGRGRAVFQQTDVRYWDQLERMFLVAEQEFGGVDIVCPGAGVYEPTWSSFWYPPETSQSRDSVRDSRYAILDINIIHPIRTSQIAISRFLNSDRPGPKTLVLISSTSAQDTSIATPLYDASKHAISGFVRSLKDIDTAGIRIVAVAPGIIKTPLYTENPDKLAMINSASDVWVEPQEVAEVMVALIERDTMSSTIGNYDPGRYDITITSGTILEVTKARVRAVTAYNDPGPSGPGALASNMTISEDAVKALLNKGWGRAEIGSYDV</sequence>
<dbReference type="VEuPathDB" id="FungiDB:SAPIO_CDS2759"/>
<dbReference type="KEGG" id="sapo:SAPIO_CDS2759"/>
<dbReference type="RefSeq" id="XP_016644481.1">
    <property type="nucleotide sequence ID" value="XM_016785699.1"/>
</dbReference>
<dbReference type="PANTHER" id="PTHR44229:SF4">
    <property type="entry name" value="15-HYDROXYPROSTAGLANDIN DEHYDROGENASE [NAD(+)]"/>
    <property type="match status" value="1"/>
</dbReference>
<dbReference type="OrthoDB" id="5296at2759"/>
<dbReference type="GO" id="GO:0005737">
    <property type="term" value="C:cytoplasm"/>
    <property type="evidence" value="ECO:0007669"/>
    <property type="project" value="TreeGrafter"/>
</dbReference>
<dbReference type="InterPro" id="IPR002347">
    <property type="entry name" value="SDR_fam"/>
</dbReference>
<evidence type="ECO:0008006" key="5">
    <source>
        <dbReference type="Google" id="ProtNLM"/>
    </source>
</evidence>
<dbReference type="PRINTS" id="PR00081">
    <property type="entry name" value="GDHRDH"/>
</dbReference>
<keyword evidence="4" id="KW-1185">Reference proteome</keyword>
<dbReference type="GeneID" id="27721831"/>
<evidence type="ECO:0000256" key="2">
    <source>
        <dbReference type="ARBA" id="ARBA00023002"/>
    </source>
</evidence>
<organism evidence="3 4">
    <name type="scientific">Pseudallescheria apiosperma</name>
    <name type="common">Scedosporium apiospermum</name>
    <dbReference type="NCBI Taxonomy" id="563466"/>
    <lineage>
        <taxon>Eukaryota</taxon>
        <taxon>Fungi</taxon>
        <taxon>Dikarya</taxon>
        <taxon>Ascomycota</taxon>
        <taxon>Pezizomycotina</taxon>
        <taxon>Sordariomycetes</taxon>
        <taxon>Hypocreomycetidae</taxon>
        <taxon>Microascales</taxon>
        <taxon>Microascaceae</taxon>
        <taxon>Scedosporium</taxon>
    </lineage>
</organism>
<reference evidence="3 4" key="1">
    <citation type="journal article" date="2014" name="Genome Announc.">
        <title>Draft genome sequence of the pathogenic fungus Scedosporium apiospermum.</title>
        <authorList>
            <person name="Vandeputte P."/>
            <person name="Ghamrawi S."/>
            <person name="Rechenmann M."/>
            <person name="Iltis A."/>
            <person name="Giraud S."/>
            <person name="Fleury M."/>
            <person name="Thornton C."/>
            <person name="Delhaes L."/>
            <person name="Meyer W."/>
            <person name="Papon N."/>
            <person name="Bouchara J.P."/>
        </authorList>
    </citation>
    <scope>NUCLEOTIDE SEQUENCE [LARGE SCALE GENOMIC DNA]</scope>
    <source>
        <strain evidence="3 4">IHEM 14462</strain>
    </source>
</reference>
<evidence type="ECO:0000256" key="1">
    <source>
        <dbReference type="ARBA" id="ARBA00006484"/>
    </source>
</evidence>
<dbReference type="Proteomes" id="UP000028545">
    <property type="component" value="Unassembled WGS sequence"/>
</dbReference>
<dbReference type="GO" id="GO:0016616">
    <property type="term" value="F:oxidoreductase activity, acting on the CH-OH group of donors, NAD or NADP as acceptor"/>
    <property type="evidence" value="ECO:0007669"/>
    <property type="project" value="TreeGrafter"/>
</dbReference>
<protein>
    <recommendedName>
        <fullName evidence="5">3-hydroxybutyrate dehydrogenase</fullName>
    </recommendedName>
</protein>
<comment type="caution">
    <text evidence="3">The sequence shown here is derived from an EMBL/GenBank/DDBJ whole genome shotgun (WGS) entry which is preliminary data.</text>
</comment>
<dbReference type="Gene3D" id="3.40.50.720">
    <property type="entry name" value="NAD(P)-binding Rossmann-like Domain"/>
    <property type="match status" value="1"/>
</dbReference>
<dbReference type="HOGENOM" id="CLU_010194_13_2_1"/>
<accession>A0A084GBH0</accession>
<gene>
    <name evidence="3" type="ORF">SAPIO_CDS2759</name>
</gene>
<dbReference type="OMA" id="INLCFAK"/>
<proteinExistence type="inferred from homology"/>
<keyword evidence="2" id="KW-0560">Oxidoreductase</keyword>
<evidence type="ECO:0000313" key="4">
    <source>
        <dbReference type="Proteomes" id="UP000028545"/>
    </source>
</evidence>
<dbReference type="SUPFAM" id="SSF51735">
    <property type="entry name" value="NAD(P)-binding Rossmann-fold domains"/>
    <property type="match status" value="1"/>
</dbReference>
<dbReference type="FunFam" id="3.40.50.720:FF:000643">
    <property type="entry name" value="Short chain dehydrogenase/reductase family oxidoreductase, putative"/>
    <property type="match status" value="1"/>
</dbReference>
<dbReference type="PANTHER" id="PTHR44229">
    <property type="entry name" value="15-HYDROXYPROSTAGLANDIN DEHYDROGENASE [NAD(+)]"/>
    <property type="match status" value="1"/>
</dbReference>
<name>A0A084GBH0_PSEDA</name>